<dbReference type="RefSeq" id="WP_201078075.1">
    <property type="nucleotide sequence ID" value="NZ_CP067420.1"/>
</dbReference>
<accession>A0ABX7BBU9</accession>
<feature type="transmembrane region" description="Helical" evidence="1">
    <location>
        <begin position="29"/>
        <end position="48"/>
    </location>
</feature>
<protein>
    <submittedName>
        <fullName evidence="2">Uncharacterized protein</fullName>
    </submittedName>
</protein>
<keyword evidence="3" id="KW-1185">Reference proteome</keyword>
<dbReference type="EMBL" id="CP067420">
    <property type="protein sequence ID" value="QQP90768.1"/>
    <property type="molecule type" value="Genomic_DNA"/>
</dbReference>
<evidence type="ECO:0000313" key="3">
    <source>
        <dbReference type="Proteomes" id="UP000595197"/>
    </source>
</evidence>
<reference evidence="2" key="1">
    <citation type="submission" date="2021-02" db="EMBL/GenBank/DDBJ databases">
        <title>Skermanella TT6 skin isolate.</title>
        <authorList>
            <person name="Lee K."/>
            <person name="Ganzorig M."/>
        </authorList>
    </citation>
    <scope>NUCLEOTIDE SEQUENCE</scope>
    <source>
        <strain evidence="2">TT6</strain>
    </source>
</reference>
<keyword evidence="1" id="KW-0472">Membrane</keyword>
<name>A0ABX7BBU9_9PROT</name>
<proteinExistence type="predicted"/>
<keyword evidence="1" id="KW-0812">Transmembrane</keyword>
<gene>
    <name evidence="2" type="ORF">IGS68_05960</name>
</gene>
<evidence type="ECO:0000313" key="2">
    <source>
        <dbReference type="EMBL" id="QQP90768.1"/>
    </source>
</evidence>
<dbReference type="Proteomes" id="UP000595197">
    <property type="component" value="Chromosome"/>
</dbReference>
<organism evidence="2 3">
    <name type="scientific">Skermanella cutis</name>
    <dbReference type="NCBI Taxonomy" id="2775420"/>
    <lineage>
        <taxon>Bacteria</taxon>
        <taxon>Pseudomonadati</taxon>
        <taxon>Pseudomonadota</taxon>
        <taxon>Alphaproteobacteria</taxon>
        <taxon>Rhodospirillales</taxon>
        <taxon>Azospirillaceae</taxon>
        <taxon>Skermanella</taxon>
    </lineage>
</organism>
<keyword evidence="1" id="KW-1133">Transmembrane helix</keyword>
<evidence type="ECO:0000256" key="1">
    <source>
        <dbReference type="SAM" id="Phobius"/>
    </source>
</evidence>
<sequence length="74" mass="7764">MALLVVPAMLIVSTGNAYAYLDPGTGSMILQGLIGGIAGGLFAIRLYWSKLKSRFGRVPVSPRDGEDPRDGKAG</sequence>